<name>A0AAV7SV34_PLEWA</name>
<dbReference type="Proteomes" id="UP001066276">
    <property type="component" value="Chromosome 4_2"/>
</dbReference>
<dbReference type="EMBL" id="JANPWB010000008">
    <property type="protein sequence ID" value="KAJ1168004.1"/>
    <property type="molecule type" value="Genomic_DNA"/>
</dbReference>
<comment type="caution">
    <text evidence="1">The sequence shown here is derived from an EMBL/GenBank/DDBJ whole genome shotgun (WGS) entry which is preliminary data.</text>
</comment>
<keyword evidence="2" id="KW-1185">Reference proteome</keyword>
<protein>
    <submittedName>
        <fullName evidence="1">Uncharacterized protein</fullName>
    </submittedName>
</protein>
<evidence type="ECO:0000313" key="1">
    <source>
        <dbReference type="EMBL" id="KAJ1168004.1"/>
    </source>
</evidence>
<organism evidence="1 2">
    <name type="scientific">Pleurodeles waltl</name>
    <name type="common">Iberian ribbed newt</name>
    <dbReference type="NCBI Taxonomy" id="8319"/>
    <lineage>
        <taxon>Eukaryota</taxon>
        <taxon>Metazoa</taxon>
        <taxon>Chordata</taxon>
        <taxon>Craniata</taxon>
        <taxon>Vertebrata</taxon>
        <taxon>Euteleostomi</taxon>
        <taxon>Amphibia</taxon>
        <taxon>Batrachia</taxon>
        <taxon>Caudata</taxon>
        <taxon>Salamandroidea</taxon>
        <taxon>Salamandridae</taxon>
        <taxon>Pleurodelinae</taxon>
        <taxon>Pleurodeles</taxon>
    </lineage>
</organism>
<sequence>MHGKRGGVCRFLWAHTDDALMLFHAARALRQFPVRRLGSSLGLRGIWTPRGQCGEILGVQDEVTGAASIQGNFCRMAGAASVPLTGSRLHRSGMAMRRYSTWGARLRHSGSAMQ</sequence>
<dbReference type="AlphaFoldDB" id="A0AAV7SV34"/>
<gene>
    <name evidence="1" type="ORF">NDU88_008386</name>
</gene>
<accession>A0AAV7SV34</accession>
<evidence type="ECO:0000313" key="2">
    <source>
        <dbReference type="Proteomes" id="UP001066276"/>
    </source>
</evidence>
<reference evidence="1" key="1">
    <citation type="journal article" date="2022" name="bioRxiv">
        <title>Sequencing and chromosome-scale assembly of the giantPleurodeles waltlgenome.</title>
        <authorList>
            <person name="Brown T."/>
            <person name="Elewa A."/>
            <person name="Iarovenko S."/>
            <person name="Subramanian E."/>
            <person name="Araus A.J."/>
            <person name="Petzold A."/>
            <person name="Susuki M."/>
            <person name="Suzuki K.-i.T."/>
            <person name="Hayashi T."/>
            <person name="Toyoda A."/>
            <person name="Oliveira C."/>
            <person name="Osipova E."/>
            <person name="Leigh N.D."/>
            <person name="Simon A."/>
            <person name="Yun M.H."/>
        </authorList>
    </citation>
    <scope>NUCLEOTIDE SEQUENCE</scope>
    <source>
        <strain evidence="1">20211129_DDA</strain>
        <tissue evidence="1">Liver</tissue>
    </source>
</reference>
<proteinExistence type="predicted"/>